<evidence type="ECO:0000313" key="2">
    <source>
        <dbReference type="EMBL" id="KAG2305285.1"/>
    </source>
</evidence>
<proteinExistence type="predicted"/>
<gene>
    <name evidence="2" type="ORF">Bca52824_033936</name>
</gene>
<keyword evidence="3" id="KW-1185">Reference proteome</keyword>
<feature type="region of interest" description="Disordered" evidence="1">
    <location>
        <begin position="1"/>
        <end position="21"/>
    </location>
</feature>
<accession>A0A8X7SEW4</accession>
<feature type="compositionally biased region" description="Basic and acidic residues" evidence="1">
    <location>
        <begin position="1"/>
        <end position="11"/>
    </location>
</feature>
<dbReference type="Proteomes" id="UP000886595">
    <property type="component" value="Unassembled WGS sequence"/>
</dbReference>
<evidence type="ECO:0000313" key="3">
    <source>
        <dbReference type="Proteomes" id="UP000886595"/>
    </source>
</evidence>
<dbReference type="EMBL" id="JAAMPC010000007">
    <property type="protein sequence ID" value="KAG2305285.1"/>
    <property type="molecule type" value="Genomic_DNA"/>
</dbReference>
<organism evidence="2 3">
    <name type="scientific">Brassica carinata</name>
    <name type="common">Ethiopian mustard</name>
    <name type="synonym">Abyssinian cabbage</name>
    <dbReference type="NCBI Taxonomy" id="52824"/>
    <lineage>
        <taxon>Eukaryota</taxon>
        <taxon>Viridiplantae</taxon>
        <taxon>Streptophyta</taxon>
        <taxon>Embryophyta</taxon>
        <taxon>Tracheophyta</taxon>
        <taxon>Spermatophyta</taxon>
        <taxon>Magnoliopsida</taxon>
        <taxon>eudicotyledons</taxon>
        <taxon>Gunneridae</taxon>
        <taxon>Pentapetalae</taxon>
        <taxon>rosids</taxon>
        <taxon>malvids</taxon>
        <taxon>Brassicales</taxon>
        <taxon>Brassicaceae</taxon>
        <taxon>Brassiceae</taxon>
        <taxon>Brassica</taxon>
    </lineage>
</organism>
<name>A0A8X7SEW4_BRACI</name>
<protein>
    <submittedName>
        <fullName evidence="2">Uncharacterized protein</fullName>
    </submittedName>
</protein>
<comment type="caution">
    <text evidence="2">The sequence shown here is derived from an EMBL/GenBank/DDBJ whole genome shotgun (WGS) entry which is preliminary data.</text>
</comment>
<evidence type="ECO:0000256" key="1">
    <source>
        <dbReference type="SAM" id="MobiDB-lite"/>
    </source>
</evidence>
<dbReference type="AlphaFoldDB" id="A0A8X7SEW4"/>
<sequence length="74" mass="8704">MQRQSPHDRRWTKQFGKGQNNKFQRLTRIPPLFRKRGLRDLLGGRSRPTTYGTLALLRLVLHCRITLGCMGRWG</sequence>
<reference evidence="2 3" key="1">
    <citation type="submission" date="2020-02" db="EMBL/GenBank/DDBJ databases">
        <authorList>
            <person name="Ma Q."/>
            <person name="Huang Y."/>
            <person name="Song X."/>
            <person name="Pei D."/>
        </authorList>
    </citation>
    <scope>NUCLEOTIDE SEQUENCE [LARGE SCALE GENOMIC DNA]</scope>
    <source>
        <strain evidence="2">Sxm20200214</strain>
        <tissue evidence="2">Leaf</tissue>
    </source>
</reference>